<evidence type="ECO:0000313" key="5">
    <source>
        <dbReference type="Proteomes" id="UP000199001"/>
    </source>
</evidence>
<evidence type="ECO:0000256" key="1">
    <source>
        <dbReference type="SAM" id="MobiDB-lite"/>
    </source>
</evidence>
<proteinExistence type="predicted"/>
<evidence type="ECO:0000256" key="3">
    <source>
        <dbReference type="SAM" id="SignalP"/>
    </source>
</evidence>
<keyword evidence="2" id="KW-0812">Transmembrane</keyword>
<name>A0A1C6U266_9ACTN</name>
<dbReference type="RefSeq" id="WP_425413028.1">
    <property type="nucleotide sequence ID" value="NZ_FMHZ01000002.1"/>
</dbReference>
<dbReference type="EMBL" id="FMHZ01000002">
    <property type="protein sequence ID" value="SCL48165.1"/>
    <property type="molecule type" value="Genomic_DNA"/>
</dbReference>
<sequence>MSVHRGGLALAIATAIVGPLLPPAPADAALPETAPRAAALPADRLSVEAALPNAAASPADRPPTDAALPAAAPRAAALPADRLPVEAAPPAAGAVLPAAGPPVAAAPRAVALGGRVGVPAAAGRRAEPAPVGAPQPAPPEHAVFVEVSPSTVEPGFLVGIRASCRDNSIPATVVSDAFGRVQVHPQRGLLTAAPMVRERTRPGNYRVKLECRDGETASTMLQVVKAVKPSRGPATGFGGGAGGFTGGLLLPGGVALTVTGIVLAVLAARRPRSVRGVARR</sequence>
<feature type="region of interest" description="Disordered" evidence="1">
    <location>
        <begin position="53"/>
        <end position="73"/>
    </location>
</feature>
<organism evidence="4 5">
    <name type="scientific">Micromonospora citrea</name>
    <dbReference type="NCBI Taxonomy" id="47855"/>
    <lineage>
        <taxon>Bacteria</taxon>
        <taxon>Bacillati</taxon>
        <taxon>Actinomycetota</taxon>
        <taxon>Actinomycetes</taxon>
        <taxon>Micromonosporales</taxon>
        <taxon>Micromonosporaceae</taxon>
        <taxon>Micromonospora</taxon>
    </lineage>
</organism>
<keyword evidence="3" id="KW-0732">Signal</keyword>
<reference evidence="5" key="1">
    <citation type="submission" date="2016-06" db="EMBL/GenBank/DDBJ databases">
        <authorList>
            <person name="Varghese N."/>
            <person name="Submissions Spin"/>
        </authorList>
    </citation>
    <scope>NUCLEOTIDE SEQUENCE [LARGE SCALE GENOMIC DNA]</scope>
    <source>
        <strain evidence="5">DSM 43903</strain>
    </source>
</reference>
<dbReference type="STRING" id="47855.GA0070606_1265"/>
<dbReference type="AlphaFoldDB" id="A0A1C6U266"/>
<accession>A0A1C6U266</accession>
<feature type="chain" id="PRO_5008747369" evidence="3">
    <location>
        <begin position="29"/>
        <end position="280"/>
    </location>
</feature>
<protein>
    <submittedName>
        <fullName evidence="4">Uncharacterized protein</fullName>
    </submittedName>
</protein>
<feature type="signal peptide" evidence="3">
    <location>
        <begin position="1"/>
        <end position="28"/>
    </location>
</feature>
<feature type="transmembrane region" description="Helical" evidence="2">
    <location>
        <begin position="248"/>
        <end position="268"/>
    </location>
</feature>
<keyword evidence="2" id="KW-1133">Transmembrane helix</keyword>
<keyword evidence="5" id="KW-1185">Reference proteome</keyword>
<evidence type="ECO:0000256" key="2">
    <source>
        <dbReference type="SAM" id="Phobius"/>
    </source>
</evidence>
<keyword evidence="2" id="KW-0472">Membrane</keyword>
<dbReference type="Proteomes" id="UP000199001">
    <property type="component" value="Unassembled WGS sequence"/>
</dbReference>
<gene>
    <name evidence="4" type="ORF">GA0070606_1265</name>
</gene>
<evidence type="ECO:0000313" key="4">
    <source>
        <dbReference type="EMBL" id="SCL48165.1"/>
    </source>
</evidence>